<dbReference type="PANTHER" id="PTHR11895:SF7">
    <property type="entry name" value="GLUTAMYL-TRNA(GLN) AMIDOTRANSFERASE SUBUNIT A, MITOCHONDRIAL"/>
    <property type="match status" value="1"/>
</dbReference>
<dbReference type="Proteomes" id="UP000182762">
    <property type="component" value="Unassembled WGS sequence"/>
</dbReference>
<comment type="similarity">
    <text evidence="1">Belongs to the amidase family.</text>
</comment>
<evidence type="ECO:0000256" key="1">
    <source>
        <dbReference type="ARBA" id="ARBA00009199"/>
    </source>
</evidence>
<dbReference type="InterPro" id="IPR000120">
    <property type="entry name" value="Amidase"/>
</dbReference>
<reference evidence="4 5" key="1">
    <citation type="submission" date="2016-10" db="EMBL/GenBank/DDBJ databases">
        <authorList>
            <person name="Varghese N."/>
            <person name="Submissions S."/>
        </authorList>
    </citation>
    <scope>NUCLEOTIDE SEQUENCE [LARGE SCALE GENOMIC DNA]</scope>
    <source>
        <strain evidence="4 5">DSM 13796</strain>
    </source>
</reference>
<evidence type="ECO:0000256" key="2">
    <source>
        <dbReference type="SAM" id="Coils"/>
    </source>
</evidence>
<evidence type="ECO:0000259" key="3">
    <source>
        <dbReference type="Pfam" id="PF01425"/>
    </source>
</evidence>
<proteinExistence type="inferred from homology"/>
<dbReference type="PANTHER" id="PTHR11895">
    <property type="entry name" value="TRANSAMIDASE"/>
    <property type="match status" value="1"/>
</dbReference>
<protein>
    <submittedName>
        <fullName evidence="4">Aspartyl-tRNA(Asn)/glutamyl-tRNA(Gln) amidotransferase subunit A</fullName>
    </submittedName>
</protein>
<organism evidence="4 5">
    <name type="scientific">Priestia endophytica DSM 13796</name>
    <dbReference type="NCBI Taxonomy" id="1121089"/>
    <lineage>
        <taxon>Bacteria</taxon>
        <taxon>Bacillati</taxon>
        <taxon>Bacillota</taxon>
        <taxon>Bacilli</taxon>
        <taxon>Bacillales</taxon>
        <taxon>Bacillaceae</taxon>
        <taxon>Priestia</taxon>
    </lineage>
</organism>
<name>A0A1I6APA7_9BACI</name>
<dbReference type="InterPro" id="IPR020556">
    <property type="entry name" value="Amidase_CS"/>
</dbReference>
<dbReference type="InterPro" id="IPR036928">
    <property type="entry name" value="AS_sf"/>
</dbReference>
<comment type="caution">
    <text evidence="4">The sequence shown here is derived from an EMBL/GenBank/DDBJ whole genome shotgun (WGS) entry which is preliminary data.</text>
</comment>
<dbReference type="RefSeq" id="WP_061803172.1">
    <property type="nucleotide sequence ID" value="NZ_FOXX01000007.1"/>
</dbReference>
<dbReference type="Pfam" id="PF01425">
    <property type="entry name" value="Amidase"/>
    <property type="match status" value="1"/>
</dbReference>
<keyword evidence="2" id="KW-0175">Coiled coil</keyword>
<sequence>MLEQFGVSELVSQMKAKKLSPVEVTDYFLKRIEDHNDKINAFVTLNENVREEAKKAEERLIKEENVGDFHGIPIAIKDLTLTKGIRTTFGSPAFQHYIPDRDAVIVERLKRAGAIVIGKTNTPEFGHIGTTDNLLFGATKNPWDVSKTSGGSSGGSAAAVGAGLVPIAEGNDGGGSIRIPASFCGVYGFKPTYGAIPNTNSTANAFGSTAPFANHGVLSHSPLDAALFLENTQGPSTRDPFSLPAYNKEVSQKLKGNLKGVRIAYTENFGLYEVDKEVAHIVESTLSKWEELGCTVEKIDMDFGMNLEEFITFFTSMWYSSAAAGSGPLLNENPEWVSDSYKAMIEEGTKLNAVQYKNLDPIRTSIWNKMQDFFGSYDLILSPTLAVPAFDYRLLGPDKINGKKISSVSDWLLTHLYNTTGFPAASLPIGFSASGLPIGLQIAGNRFQDELVLRASYAYDEKYSERKRFPF</sequence>
<keyword evidence="5" id="KW-1185">Reference proteome</keyword>
<dbReference type="InterPro" id="IPR023631">
    <property type="entry name" value="Amidase_dom"/>
</dbReference>
<evidence type="ECO:0000313" key="5">
    <source>
        <dbReference type="Proteomes" id="UP000182762"/>
    </source>
</evidence>
<dbReference type="Gene3D" id="3.90.1300.10">
    <property type="entry name" value="Amidase signature (AS) domain"/>
    <property type="match status" value="1"/>
</dbReference>
<feature type="domain" description="Amidase" evidence="3">
    <location>
        <begin position="23"/>
        <end position="453"/>
    </location>
</feature>
<accession>A0A1I6APA7</accession>
<dbReference type="EMBL" id="FOXX01000007">
    <property type="protein sequence ID" value="SFQ70554.1"/>
    <property type="molecule type" value="Genomic_DNA"/>
</dbReference>
<dbReference type="SUPFAM" id="SSF75304">
    <property type="entry name" value="Amidase signature (AS) enzymes"/>
    <property type="match status" value="1"/>
</dbReference>
<dbReference type="PROSITE" id="PS00571">
    <property type="entry name" value="AMIDASES"/>
    <property type="match status" value="1"/>
</dbReference>
<dbReference type="GeneID" id="93711483"/>
<gene>
    <name evidence="4" type="ORF">SAMN02745910_02854</name>
</gene>
<feature type="coiled-coil region" evidence="2">
    <location>
        <begin position="39"/>
        <end position="66"/>
    </location>
</feature>
<evidence type="ECO:0000313" key="4">
    <source>
        <dbReference type="EMBL" id="SFQ70554.1"/>
    </source>
</evidence>